<evidence type="ECO:0000313" key="2">
    <source>
        <dbReference type="Proteomes" id="UP000316781"/>
    </source>
</evidence>
<dbReference type="RefSeq" id="WP_142863244.1">
    <property type="nucleotide sequence ID" value="NZ_VJMF01000046.1"/>
</dbReference>
<accession>A0A549SS86</accession>
<dbReference type="EMBL" id="VJMF01000046">
    <property type="protein sequence ID" value="TRL32478.1"/>
    <property type="molecule type" value="Genomic_DNA"/>
</dbReference>
<proteinExistence type="predicted"/>
<gene>
    <name evidence="1" type="ORF">FM996_12230</name>
</gene>
<dbReference type="AlphaFoldDB" id="A0A549SS86"/>
<sequence length="87" mass="9777">MMKLRVDKIGDGLHHSEVVVTIHGNDGDESLVIDKRSLKNGYVSVGYPIRFEGNSYLVELPRETSAGNWRIWVDKNQLVAGPEREIA</sequence>
<organism evidence="1 2">
    <name type="scientific">Methylosinus sporium</name>
    <dbReference type="NCBI Taxonomy" id="428"/>
    <lineage>
        <taxon>Bacteria</taxon>
        <taxon>Pseudomonadati</taxon>
        <taxon>Pseudomonadota</taxon>
        <taxon>Alphaproteobacteria</taxon>
        <taxon>Hyphomicrobiales</taxon>
        <taxon>Methylocystaceae</taxon>
        <taxon>Methylosinus</taxon>
    </lineage>
</organism>
<dbReference type="Proteomes" id="UP000316781">
    <property type="component" value="Unassembled WGS sequence"/>
</dbReference>
<name>A0A549SS86_METSR</name>
<protein>
    <submittedName>
        <fullName evidence="1">Uncharacterized protein</fullName>
    </submittedName>
</protein>
<reference evidence="1 2" key="1">
    <citation type="submission" date="2019-07" db="EMBL/GenBank/DDBJ databases">
        <title>Ln-dependent methylotrophs.</title>
        <authorList>
            <person name="Tani A."/>
        </authorList>
    </citation>
    <scope>NUCLEOTIDE SEQUENCE [LARGE SCALE GENOMIC DNA]</scope>
    <source>
        <strain evidence="1 2">SM89A</strain>
    </source>
</reference>
<evidence type="ECO:0000313" key="1">
    <source>
        <dbReference type="EMBL" id="TRL32478.1"/>
    </source>
</evidence>
<comment type="caution">
    <text evidence="1">The sequence shown here is derived from an EMBL/GenBank/DDBJ whole genome shotgun (WGS) entry which is preliminary data.</text>
</comment>